<evidence type="ECO:0000313" key="1">
    <source>
        <dbReference type="EMBL" id="CNL74211.1"/>
    </source>
</evidence>
<dbReference type="AlphaFoldDB" id="A0A0T9UV06"/>
<gene>
    <name evidence="1" type="ORF">ERS137965_03827</name>
</gene>
<protein>
    <submittedName>
        <fullName evidence="1">Uncharacterized protein</fullName>
    </submittedName>
</protein>
<evidence type="ECO:0000313" key="2">
    <source>
        <dbReference type="Proteomes" id="UP000041595"/>
    </source>
</evidence>
<dbReference type="Proteomes" id="UP000041595">
    <property type="component" value="Unassembled WGS sequence"/>
</dbReference>
<reference evidence="1 2" key="1">
    <citation type="submission" date="2015-03" db="EMBL/GenBank/DDBJ databases">
        <authorList>
            <person name="Murphy D."/>
        </authorList>
    </citation>
    <scope>NUCLEOTIDE SEQUENCE [LARGE SCALE GENOMIC DNA]</scope>
    <source>
        <strain evidence="1 2">IP06005</strain>
    </source>
</reference>
<name>A0A0T9UV06_YERAL</name>
<sequence length="139" mass="15290">MQGTPTSHTILIQENGISNTSRHTPPDARHALAPHEHALIPNPTERSTTARPRSINKGIKTLCAQCYPRHACALCRSLFMHLHDPSRSAPELALTGEIGEGIDMRNHALYACMTQIAMRGHTCIILWGIYQCGFLPSAL</sequence>
<organism evidence="1 2">
    <name type="scientific">Yersinia aldovae</name>
    <dbReference type="NCBI Taxonomy" id="29483"/>
    <lineage>
        <taxon>Bacteria</taxon>
        <taxon>Pseudomonadati</taxon>
        <taxon>Pseudomonadota</taxon>
        <taxon>Gammaproteobacteria</taxon>
        <taxon>Enterobacterales</taxon>
        <taxon>Yersiniaceae</taxon>
        <taxon>Yersinia</taxon>
    </lineage>
</organism>
<proteinExistence type="predicted"/>
<accession>A0A0T9UV06</accession>
<dbReference type="EMBL" id="CQEJ01000032">
    <property type="protein sequence ID" value="CNL74211.1"/>
    <property type="molecule type" value="Genomic_DNA"/>
</dbReference>